<dbReference type="Gene3D" id="3.40.50.1010">
    <property type="entry name" value="5'-nuclease"/>
    <property type="match status" value="1"/>
</dbReference>
<dbReference type="GO" id="GO:0004540">
    <property type="term" value="F:RNA nuclease activity"/>
    <property type="evidence" value="ECO:0007669"/>
    <property type="project" value="InterPro"/>
</dbReference>
<evidence type="ECO:0000313" key="2">
    <source>
        <dbReference type="EMBL" id="MBI5169772.1"/>
    </source>
</evidence>
<dbReference type="EMBL" id="JACRIW010000067">
    <property type="protein sequence ID" value="MBI5169772.1"/>
    <property type="molecule type" value="Genomic_DNA"/>
</dbReference>
<dbReference type="AlphaFoldDB" id="A0A933SC24"/>
<dbReference type="PANTHER" id="PTHR35458">
    <property type="entry name" value="SLR0755 PROTEIN"/>
    <property type="match status" value="1"/>
</dbReference>
<evidence type="ECO:0000313" key="3">
    <source>
        <dbReference type="Proteomes" id="UP000696931"/>
    </source>
</evidence>
<comment type="caution">
    <text evidence="2">The sequence shown here is derived from an EMBL/GenBank/DDBJ whole genome shotgun (WGS) entry which is preliminary data.</text>
</comment>
<dbReference type="InterPro" id="IPR021139">
    <property type="entry name" value="NYN"/>
</dbReference>
<dbReference type="Pfam" id="PF01936">
    <property type="entry name" value="NYN"/>
    <property type="match status" value="1"/>
</dbReference>
<reference evidence="2" key="1">
    <citation type="submission" date="2020-07" db="EMBL/GenBank/DDBJ databases">
        <title>Huge and variable diversity of episymbiotic CPR bacteria and DPANN archaea in groundwater ecosystems.</title>
        <authorList>
            <person name="He C.Y."/>
            <person name="Keren R."/>
            <person name="Whittaker M."/>
            <person name="Farag I.F."/>
            <person name="Doudna J."/>
            <person name="Cate J.H.D."/>
            <person name="Banfield J.F."/>
        </authorList>
    </citation>
    <scope>NUCLEOTIDE SEQUENCE</scope>
    <source>
        <strain evidence="2">NC_groundwater_1813_Pr3_B-0.1um_71_17</strain>
    </source>
</reference>
<evidence type="ECO:0000259" key="1">
    <source>
        <dbReference type="Pfam" id="PF01936"/>
    </source>
</evidence>
<sequence>MIATTFEAPASQSAQHGSRVALFVDGENLYGYSHSLGTPHDMHYEALLAYAARLGALEHSAIYLGAALPSDGLSRFMIALKHQGFTRVKMRLRRPLADGRQKSCCDMIITMEAWEAALSGRFDKVVFVTGDGDFVPVLERMAERGIEVHVIGPDRRSAPELLIASHTFTNASRVPGLIELHPATTDTAGAVPDTTRAA</sequence>
<proteinExistence type="predicted"/>
<organism evidence="2 3">
    <name type="scientific">Eiseniibacteriota bacterium</name>
    <dbReference type="NCBI Taxonomy" id="2212470"/>
    <lineage>
        <taxon>Bacteria</taxon>
        <taxon>Candidatus Eiseniibacteriota</taxon>
    </lineage>
</organism>
<gene>
    <name evidence="2" type="ORF">HZA61_09815</name>
</gene>
<protein>
    <submittedName>
        <fullName evidence="2">NYN domain-containing protein</fullName>
    </submittedName>
</protein>
<dbReference type="PANTHER" id="PTHR35458:SF8">
    <property type="entry name" value="SLR0650 PROTEIN"/>
    <property type="match status" value="1"/>
</dbReference>
<name>A0A933SC24_UNCEI</name>
<dbReference type="InterPro" id="IPR047140">
    <property type="entry name" value="LabA"/>
</dbReference>
<accession>A0A933SC24</accession>
<feature type="domain" description="NYN" evidence="1">
    <location>
        <begin position="19"/>
        <end position="169"/>
    </location>
</feature>
<dbReference type="Proteomes" id="UP000696931">
    <property type="component" value="Unassembled WGS sequence"/>
</dbReference>